<dbReference type="VEuPathDB" id="VectorBase:AQUA004545"/>
<dbReference type="PANTHER" id="PTHR18934:SF136">
    <property type="entry name" value="ATP-DEPENDENT RNA HELICASE DHX35-RELATED"/>
    <property type="match status" value="1"/>
</dbReference>
<dbReference type="GO" id="GO:0004386">
    <property type="term" value="F:helicase activity"/>
    <property type="evidence" value="ECO:0007669"/>
    <property type="project" value="TreeGrafter"/>
</dbReference>
<dbReference type="Proteomes" id="UP000076407">
    <property type="component" value="Unassembled WGS sequence"/>
</dbReference>
<dbReference type="STRING" id="34691.A0A182X418"/>
<protein>
    <recommendedName>
        <fullName evidence="3">Helicase ATP-binding domain-containing protein</fullName>
    </recommendedName>
</protein>
<accession>A0A182X418</accession>
<dbReference type="SUPFAM" id="SSF52540">
    <property type="entry name" value="P-loop containing nucleoside triphosphate hydrolases"/>
    <property type="match status" value="2"/>
</dbReference>
<evidence type="ECO:0000313" key="2">
    <source>
        <dbReference type="Proteomes" id="UP000076407"/>
    </source>
</evidence>
<sequence>MSASRFPKFLKPDDESFASERDAAPADDHVTSFVFNAHQSLNLAAQRERLPIRQYRDQILYCLEHYQTLVLVGETGSGKSTQVPQVNDESFASERDAAPADDHVTSFVFNAHQSLNLAAQRERLPIRQYRDQILYCLEHYQTLVLVGETGSGKSTQVPQCNSIV</sequence>
<proteinExistence type="predicted"/>
<dbReference type="GO" id="GO:0003723">
    <property type="term" value="F:RNA binding"/>
    <property type="evidence" value="ECO:0007669"/>
    <property type="project" value="TreeGrafter"/>
</dbReference>
<dbReference type="PANTHER" id="PTHR18934">
    <property type="entry name" value="ATP-DEPENDENT RNA HELICASE"/>
    <property type="match status" value="1"/>
</dbReference>
<organism evidence="1 2">
    <name type="scientific">Anopheles quadriannulatus</name>
    <name type="common">Mosquito</name>
    <dbReference type="NCBI Taxonomy" id="34691"/>
    <lineage>
        <taxon>Eukaryota</taxon>
        <taxon>Metazoa</taxon>
        <taxon>Ecdysozoa</taxon>
        <taxon>Arthropoda</taxon>
        <taxon>Hexapoda</taxon>
        <taxon>Insecta</taxon>
        <taxon>Pterygota</taxon>
        <taxon>Neoptera</taxon>
        <taxon>Endopterygota</taxon>
        <taxon>Diptera</taxon>
        <taxon>Nematocera</taxon>
        <taxon>Culicoidea</taxon>
        <taxon>Culicidae</taxon>
        <taxon>Anophelinae</taxon>
        <taxon>Anopheles</taxon>
    </lineage>
</organism>
<evidence type="ECO:0008006" key="3">
    <source>
        <dbReference type="Google" id="ProtNLM"/>
    </source>
</evidence>
<name>A0A182X418_ANOQN</name>
<reference evidence="1" key="1">
    <citation type="submission" date="2020-05" db="UniProtKB">
        <authorList>
            <consortium name="EnsemblMetazoa"/>
        </authorList>
    </citation>
    <scope>IDENTIFICATION</scope>
    <source>
        <strain evidence="1">SANGQUA</strain>
    </source>
</reference>
<dbReference type="AlphaFoldDB" id="A0A182X418"/>
<dbReference type="EnsemblMetazoa" id="AQUA004545-RA">
    <property type="protein sequence ID" value="AQUA004545-PA"/>
    <property type="gene ID" value="AQUA004545"/>
</dbReference>
<keyword evidence="2" id="KW-1185">Reference proteome</keyword>
<dbReference type="InterPro" id="IPR027417">
    <property type="entry name" value="P-loop_NTPase"/>
</dbReference>
<dbReference type="Gene3D" id="3.40.50.300">
    <property type="entry name" value="P-loop containing nucleotide triphosphate hydrolases"/>
    <property type="match status" value="2"/>
</dbReference>
<dbReference type="GO" id="GO:0071013">
    <property type="term" value="C:catalytic step 2 spliceosome"/>
    <property type="evidence" value="ECO:0007669"/>
    <property type="project" value="TreeGrafter"/>
</dbReference>
<evidence type="ECO:0000313" key="1">
    <source>
        <dbReference type="EnsemblMetazoa" id="AQUA004545-PA"/>
    </source>
</evidence>